<accession>A0A819K1E7</accession>
<reference evidence="3" key="1">
    <citation type="submission" date="2021-02" db="EMBL/GenBank/DDBJ databases">
        <authorList>
            <person name="Nowell W R."/>
        </authorList>
    </citation>
    <scope>NUCLEOTIDE SEQUENCE</scope>
</reference>
<sequence>MNSIFLFILLYGLVWIIDANHFLGGTITWRLLNESATGTPVAVVITQTYSWTYSLITCTTAQIASNQLIPIGSYTTLSTATLDSITIFPGGATGYVAPNIRPRCIDISASAGITVGQRSDTVNLQTGSDFAVAYQDRAWRPLASASTADWSVSSRINLTPRSDNGLYNNAPVATLMSPINIPSNQSIAINVPVADADGDTTRCRWSTSSNGIDECGDVEDFINSSSTTPLSSVPVQFLVQVVNSPACTIPPEIVGIPVEEACIPVKVGQTFNSQLIAINNCGSGVTIADIATLSFAGMAKGNIVKLNTTTYYKTLSWTPTTSQLGFQVMCAMAFNSTSTTSASTTSISTTSTTSITSASTTSTSTTSTTSTTCCPIPFCKTLRRRFWRREEDLGQQYRSQYEHDSAINGIEIADMSMKDYRRQYINESSWLPMQSFSPEESFFYSSPPLSDFGSSAATRTTLMSSLSDSILPSVDIPIQTARPLRLPYLTSGGSILVRAYIDQETKGDTFGH</sequence>
<evidence type="ECO:0000256" key="2">
    <source>
        <dbReference type="SAM" id="SignalP"/>
    </source>
</evidence>
<feature type="signal peptide" evidence="2">
    <location>
        <begin position="1"/>
        <end position="19"/>
    </location>
</feature>
<feature type="chain" id="PRO_5032493974" evidence="2">
    <location>
        <begin position="20"/>
        <end position="512"/>
    </location>
</feature>
<organism evidence="3 4">
    <name type="scientific">Rotaria sordida</name>
    <dbReference type="NCBI Taxonomy" id="392033"/>
    <lineage>
        <taxon>Eukaryota</taxon>
        <taxon>Metazoa</taxon>
        <taxon>Spiralia</taxon>
        <taxon>Gnathifera</taxon>
        <taxon>Rotifera</taxon>
        <taxon>Eurotatoria</taxon>
        <taxon>Bdelloidea</taxon>
        <taxon>Philodinida</taxon>
        <taxon>Philodinidae</taxon>
        <taxon>Rotaria</taxon>
    </lineage>
</organism>
<proteinExistence type="predicted"/>
<name>A0A819K1E7_9BILA</name>
<dbReference type="AlphaFoldDB" id="A0A819K1E7"/>
<dbReference type="EMBL" id="CAJOBD010003267">
    <property type="protein sequence ID" value="CAF3938415.1"/>
    <property type="molecule type" value="Genomic_DNA"/>
</dbReference>
<protein>
    <submittedName>
        <fullName evidence="3">Uncharacterized protein</fullName>
    </submittedName>
</protein>
<comment type="caution">
    <text evidence="3">The sequence shown here is derived from an EMBL/GenBank/DDBJ whole genome shotgun (WGS) entry which is preliminary data.</text>
</comment>
<dbReference type="Proteomes" id="UP000663836">
    <property type="component" value="Unassembled WGS sequence"/>
</dbReference>
<evidence type="ECO:0000256" key="1">
    <source>
        <dbReference type="SAM" id="MobiDB-lite"/>
    </source>
</evidence>
<gene>
    <name evidence="3" type="ORF">JBS370_LOCUS22856</name>
</gene>
<feature type="region of interest" description="Disordered" evidence="1">
    <location>
        <begin position="340"/>
        <end position="368"/>
    </location>
</feature>
<evidence type="ECO:0000313" key="3">
    <source>
        <dbReference type="EMBL" id="CAF3938415.1"/>
    </source>
</evidence>
<keyword evidence="2" id="KW-0732">Signal</keyword>
<evidence type="ECO:0000313" key="4">
    <source>
        <dbReference type="Proteomes" id="UP000663836"/>
    </source>
</evidence>